<dbReference type="InterPro" id="IPR015414">
    <property type="entry name" value="TMEM64"/>
</dbReference>
<evidence type="ECO:0000256" key="6">
    <source>
        <dbReference type="RuleBase" id="RU366058"/>
    </source>
</evidence>
<keyword evidence="3 6" id="KW-0812">Transmembrane</keyword>
<feature type="transmembrane region" description="Helical" evidence="6">
    <location>
        <begin position="215"/>
        <end position="235"/>
    </location>
</feature>
<comment type="similarity">
    <text evidence="6">Belongs to the TVP38/TMEM64 family.</text>
</comment>
<keyword evidence="4 6" id="KW-1133">Transmembrane helix</keyword>
<name>A0A267MJR7_9FIRM</name>
<dbReference type="OrthoDB" id="371137at2"/>
<evidence type="ECO:0000256" key="1">
    <source>
        <dbReference type="ARBA" id="ARBA00004651"/>
    </source>
</evidence>
<evidence type="ECO:0000313" key="9">
    <source>
        <dbReference type="Proteomes" id="UP000216024"/>
    </source>
</evidence>
<feature type="transmembrane region" description="Helical" evidence="6">
    <location>
        <begin position="78"/>
        <end position="102"/>
    </location>
</feature>
<comment type="subcellular location">
    <subcellularLocation>
        <location evidence="1 6">Cell membrane</location>
        <topology evidence="1 6">Multi-pass membrane protein</topology>
    </subcellularLocation>
</comment>
<evidence type="ECO:0000259" key="7">
    <source>
        <dbReference type="Pfam" id="PF09335"/>
    </source>
</evidence>
<dbReference type="GO" id="GO:0005886">
    <property type="term" value="C:plasma membrane"/>
    <property type="evidence" value="ECO:0007669"/>
    <property type="project" value="UniProtKB-SubCell"/>
</dbReference>
<feature type="transmembrane region" description="Helical" evidence="6">
    <location>
        <begin position="40"/>
        <end position="57"/>
    </location>
</feature>
<dbReference type="PANTHER" id="PTHR12677">
    <property type="entry name" value="GOLGI APPARATUS MEMBRANE PROTEIN TVP38-RELATED"/>
    <property type="match status" value="1"/>
</dbReference>
<dbReference type="AlphaFoldDB" id="A0A267MJR7"/>
<evidence type="ECO:0000256" key="3">
    <source>
        <dbReference type="ARBA" id="ARBA00022692"/>
    </source>
</evidence>
<sequence length="244" mass="28612">MKEVFFYENTQNTNSNYMECTVCIEKRWDTMKKHNTVPKILMIIIWAFILLLIRYYFKISSLSDLMKFIEYNKGLSTVTFFIISSIRIFALLPGMPFMIMSGILFDPIVGFTLCMLSIIISETLIFILGKNSYNMKFINKINNKFPQLMHVSKKYNYKFLVLGILCPISPTDIICFISSYMGLSYRNFLLTIIIAHMPLILIYNILGQSFLYSTYYFIFLAVTLFVISIYLISIWNKVMRPTPQ</sequence>
<keyword evidence="5 6" id="KW-0472">Membrane</keyword>
<dbReference type="Proteomes" id="UP000216024">
    <property type="component" value="Unassembled WGS sequence"/>
</dbReference>
<proteinExistence type="inferred from homology"/>
<evidence type="ECO:0000313" key="8">
    <source>
        <dbReference type="EMBL" id="PAB59841.1"/>
    </source>
</evidence>
<feature type="domain" description="VTT" evidence="7">
    <location>
        <begin position="92"/>
        <end position="208"/>
    </location>
</feature>
<evidence type="ECO:0000256" key="2">
    <source>
        <dbReference type="ARBA" id="ARBA00022475"/>
    </source>
</evidence>
<organism evidence="8 9">
    <name type="scientific">Anaeromicrobium sediminis</name>
    <dbReference type="NCBI Taxonomy" id="1478221"/>
    <lineage>
        <taxon>Bacteria</taxon>
        <taxon>Bacillati</taxon>
        <taxon>Bacillota</taxon>
        <taxon>Clostridia</taxon>
        <taxon>Peptostreptococcales</taxon>
        <taxon>Thermotaleaceae</taxon>
        <taxon>Anaeromicrobium</taxon>
    </lineage>
</organism>
<gene>
    <name evidence="8" type="ORF">CCE28_07755</name>
</gene>
<dbReference type="Pfam" id="PF09335">
    <property type="entry name" value="VTT_dom"/>
    <property type="match status" value="1"/>
</dbReference>
<feature type="transmembrane region" description="Helical" evidence="6">
    <location>
        <begin position="108"/>
        <end position="128"/>
    </location>
</feature>
<accession>A0A267MJR7</accession>
<dbReference type="InterPro" id="IPR032816">
    <property type="entry name" value="VTT_dom"/>
</dbReference>
<feature type="transmembrane region" description="Helical" evidence="6">
    <location>
        <begin position="159"/>
        <end position="182"/>
    </location>
</feature>
<comment type="caution">
    <text evidence="8">The sequence shown here is derived from an EMBL/GenBank/DDBJ whole genome shotgun (WGS) entry which is preliminary data.</text>
</comment>
<evidence type="ECO:0000256" key="4">
    <source>
        <dbReference type="ARBA" id="ARBA00022989"/>
    </source>
</evidence>
<keyword evidence="9" id="KW-1185">Reference proteome</keyword>
<reference evidence="8 9" key="1">
    <citation type="submission" date="2017-06" db="EMBL/GenBank/DDBJ databases">
        <title>Draft genome sequence of anaerobic fermentative bacterium Anaeromicrobium sediminis DY2726D isolated from West Pacific Ocean sediments.</title>
        <authorList>
            <person name="Zeng X."/>
        </authorList>
    </citation>
    <scope>NUCLEOTIDE SEQUENCE [LARGE SCALE GENOMIC DNA]</scope>
    <source>
        <strain evidence="8 9">DY2726D</strain>
    </source>
</reference>
<dbReference type="PANTHER" id="PTHR12677:SF49">
    <property type="entry name" value="TVP38_TMEM64 FAMILY MEMBRANE PROTEIN"/>
    <property type="match status" value="1"/>
</dbReference>
<keyword evidence="2 6" id="KW-1003">Cell membrane</keyword>
<dbReference type="EMBL" id="NIBG01000005">
    <property type="protein sequence ID" value="PAB59841.1"/>
    <property type="molecule type" value="Genomic_DNA"/>
</dbReference>
<feature type="transmembrane region" description="Helical" evidence="6">
    <location>
        <begin position="188"/>
        <end position="206"/>
    </location>
</feature>
<protein>
    <recommendedName>
        <fullName evidence="6">TVP38/TMEM64 family membrane protein</fullName>
    </recommendedName>
</protein>
<evidence type="ECO:0000256" key="5">
    <source>
        <dbReference type="ARBA" id="ARBA00023136"/>
    </source>
</evidence>